<evidence type="ECO:0000313" key="2">
    <source>
        <dbReference type="EMBL" id="ANJ00327.1"/>
    </source>
</evidence>
<dbReference type="KEGG" id="pwu:A8O14_09720"/>
<keyword evidence="1" id="KW-0732">Signal</keyword>
<dbReference type="Gene3D" id="2.60.120.1140">
    <property type="entry name" value="Protein of unknown function DUF192"/>
    <property type="match status" value="1"/>
</dbReference>
<protein>
    <recommendedName>
        <fullName evidence="4">DUF192 domain-containing protein</fullName>
    </recommendedName>
</protein>
<gene>
    <name evidence="2" type="ORF">A8O14_09720</name>
</gene>
<sequence length="153" mass="17155">MHKFIKIISKLFATTLLLSPVIAWAQVNIGLPIIELKTGIYRIQAELADTPKAREVGLMNRTSMPSNSGMLFVFEQKAGHCFWMNNTKIPLSIAFIADDGKIVNIEEMQAETTNNHCPKAAVRYALEMNKQWFSDRVIVPGSVISGLPRRELP</sequence>
<name>A0A191UHE7_9BURK</name>
<proteinExistence type="predicted"/>
<evidence type="ECO:0008006" key="4">
    <source>
        <dbReference type="Google" id="ProtNLM"/>
    </source>
</evidence>
<dbReference type="PANTHER" id="PTHR37953:SF1">
    <property type="entry name" value="UPF0127 PROTEIN MJ1496"/>
    <property type="match status" value="1"/>
</dbReference>
<dbReference type="Proteomes" id="UP000078463">
    <property type="component" value="Chromosome"/>
</dbReference>
<keyword evidence="3" id="KW-1185">Reference proteome</keyword>
<dbReference type="OrthoDB" id="5526466at2"/>
<dbReference type="STRING" id="1743168.A8O14_09720"/>
<feature type="chain" id="PRO_5008248096" description="DUF192 domain-containing protein" evidence="1">
    <location>
        <begin position="26"/>
        <end position="153"/>
    </location>
</feature>
<accession>A0A191UHE7</accession>
<dbReference type="InterPro" id="IPR003795">
    <property type="entry name" value="DUF192"/>
</dbReference>
<dbReference type="PANTHER" id="PTHR37953">
    <property type="entry name" value="UPF0127 PROTEIN MJ1496"/>
    <property type="match status" value="1"/>
</dbReference>
<evidence type="ECO:0000256" key="1">
    <source>
        <dbReference type="SAM" id="SignalP"/>
    </source>
</evidence>
<evidence type="ECO:0000313" key="3">
    <source>
        <dbReference type="Proteomes" id="UP000078463"/>
    </source>
</evidence>
<dbReference type="AlphaFoldDB" id="A0A191UHE7"/>
<dbReference type="EMBL" id="CP015922">
    <property type="protein sequence ID" value="ANJ00327.1"/>
    <property type="molecule type" value="Genomic_DNA"/>
</dbReference>
<reference evidence="3" key="1">
    <citation type="submission" date="2016-05" db="EMBL/GenBank/DDBJ databases">
        <title>Polynucleobacter sp. QLW-P1FAT50C-4 genome.</title>
        <authorList>
            <person name="Hahn M.W."/>
        </authorList>
    </citation>
    <scope>NUCLEOTIDE SEQUENCE [LARGE SCALE GENOMIC DNA]</scope>
    <source>
        <strain evidence="3">QLW-P1FAT50C-4</strain>
    </source>
</reference>
<dbReference type="RefSeq" id="WP_068949326.1">
    <property type="nucleotide sequence ID" value="NZ_CP015922.1"/>
</dbReference>
<dbReference type="Pfam" id="PF02643">
    <property type="entry name" value="DUF192"/>
    <property type="match status" value="1"/>
</dbReference>
<dbReference type="InterPro" id="IPR038695">
    <property type="entry name" value="Saro_0823-like_sf"/>
</dbReference>
<organism evidence="2 3">
    <name type="scientific">Polynucleobacter wuianus</name>
    <dbReference type="NCBI Taxonomy" id="1743168"/>
    <lineage>
        <taxon>Bacteria</taxon>
        <taxon>Pseudomonadati</taxon>
        <taxon>Pseudomonadota</taxon>
        <taxon>Betaproteobacteria</taxon>
        <taxon>Burkholderiales</taxon>
        <taxon>Burkholderiaceae</taxon>
        <taxon>Polynucleobacter</taxon>
    </lineage>
</organism>
<feature type="signal peptide" evidence="1">
    <location>
        <begin position="1"/>
        <end position="25"/>
    </location>
</feature>